<accession>A0A443RV50</accession>
<comment type="caution">
    <text evidence="2">The sequence shown here is derived from an EMBL/GenBank/DDBJ whole genome shotgun (WGS) entry which is preliminary data.</text>
</comment>
<dbReference type="PANTHER" id="PTHR37984:SF15">
    <property type="entry name" value="INTEGRASE CATALYTIC DOMAIN-CONTAINING PROTEIN"/>
    <property type="match status" value="1"/>
</dbReference>
<dbReference type="EMBL" id="NCKV01028091">
    <property type="protein sequence ID" value="RWS19271.1"/>
    <property type="molecule type" value="Genomic_DNA"/>
</dbReference>
<dbReference type="VEuPathDB" id="VectorBase:LDEU012769"/>
<dbReference type="PANTHER" id="PTHR37984">
    <property type="entry name" value="PROTEIN CBG26694"/>
    <property type="match status" value="1"/>
</dbReference>
<evidence type="ECO:0000259" key="1">
    <source>
        <dbReference type="PROSITE" id="PS50994"/>
    </source>
</evidence>
<keyword evidence="3" id="KW-1185">Reference proteome</keyword>
<dbReference type="InterPro" id="IPR050951">
    <property type="entry name" value="Retrovirus_Pol_polyprotein"/>
</dbReference>
<dbReference type="GO" id="GO:0015074">
    <property type="term" value="P:DNA integration"/>
    <property type="evidence" value="ECO:0007669"/>
    <property type="project" value="InterPro"/>
</dbReference>
<dbReference type="InterPro" id="IPR036397">
    <property type="entry name" value="RNaseH_sf"/>
</dbReference>
<sequence length="204" mass="23678">TTPYHPSSNGLVEKLNGILKAVLTAHVNGNRKNWDILLPYAVSAYNATPHTSTEYAPYYLLYGIDYRQPIDNKLNVRNWSLMSTVEDMESNEIRELRVAREIALENIFDKAQYNVEKLSKRRIIPEISESQYVMLYNAPLRMKTKALWSPWEGPYVVIKRMGLNTYDIALVSDPLIRKVVNIEKLRVTYPRIEEDIVIDLVTLY</sequence>
<dbReference type="AlphaFoldDB" id="A0A443RV50"/>
<dbReference type="InterPro" id="IPR001584">
    <property type="entry name" value="Integrase_cat-core"/>
</dbReference>
<dbReference type="InterPro" id="IPR012337">
    <property type="entry name" value="RNaseH-like_sf"/>
</dbReference>
<dbReference type="Gene3D" id="3.30.420.10">
    <property type="entry name" value="Ribonuclease H-like superfamily/Ribonuclease H"/>
    <property type="match status" value="1"/>
</dbReference>
<gene>
    <name evidence="2" type="ORF">B4U80_02244</name>
</gene>
<feature type="non-terminal residue" evidence="2">
    <location>
        <position position="204"/>
    </location>
</feature>
<evidence type="ECO:0000313" key="3">
    <source>
        <dbReference type="Proteomes" id="UP000288716"/>
    </source>
</evidence>
<organism evidence="2 3">
    <name type="scientific">Leptotrombidium deliense</name>
    <dbReference type="NCBI Taxonomy" id="299467"/>
    <lineage>
        <taxon>Eukaryota</taxon>
        <taxon>Metazoa</taxon>
        <taxon>Ecdysozoa</taxon>
        <taxon>Arthropoda</taxon>
        <taxon>Chelicerata</taxon>
        <taxon>Arachnida</taxon>
        <taxon>Acari</taxon>
        <taxon>Acariformes</taxon>
        <taxon>Trombidiformes</taxon>
        <taxon>Prostigmata</taxon>
        <taxon>Anystina</taxon>
        <taxon>Parasitengona</taxon>
        <taxon>Trombiculoidea</taxon>
        <taxon>Trombiculidae</taxon>
        <taxon>Leptotrombidium</taxon>
    </lineage>
</organism>
<dbReference type="STRING" id="299467.A0A443RV50"/>
<dbReference type="PROSITE" id="PS50994">
    <property type="entry name" value="INTEGRASE"/>
    <property type="match status" value="1"/>
</dbReference>
<feature type="domain" description="Integrase catalytic" evidence="1">
    <location>
        <begin position="1"/>
        <end position="65"/>
    </location>
</feature>
<proteinExistence type="predicted"/>
<dbReference type="SUPFAM" id="SSF53098">
    <property type="entry name" value="Ribonuclease H-like"/>
    <property type="match status" value="1"/>
</dbReference>
<evidence type="ECO:0000313" key="2">
    <source>
        <dbReference type="EMBL" id="RWS19271.1"/>
    </source>
</evidence>
<dbReference type="OrthoDB" id="6514906at2759"/>
<dbReference type="GO" id="GO:0003676">
    <property type="term" value="F:nucleic acid binding"/>
    <property type="evidence" value="ECO:0007669"/>
    <property type="project" value="InterPro"/>
</dbReference>
<name>A0A443RV50_9ACAR</name>
<reference evidence="2 3" key="1">
    <citation type="journal article" date="2018" name="Gigascience">
        <title>Genomes of trombidid mites reveal novel predicted allergens and laterally-transferred genes associated with secondary metabolism.</title>
        <authorList>
            <person name="Dong X."/>
            <person name="Chaisiri K."/>
            <person name="Xia D."/>
            <person name="Armstrong S.D."/>
            <person name="Fang Y."/>
            <person name="Donnelly M.J."/>
            <person name="Kadowaki T."/>
            <person name="McGarry J.W."/>
            <person name="Darby A.C."/>
            <person name="Makepeace B.L."/>
        </authorList>
    </citation>
    <scope>NUCLEOTIDE SEQUENCE [LARGE SCALE GENOMIC DNA]</scope>
    <source>
        <strain evidence="2">UoL-UT</strain>
    </source>
</reference>
<dbReference type="Proteomes" id="UP000288716">
    <property type="component" value="Unassembled WGS sequence"/>
</dbReference>
<protein>
    <submittedName>
        <fullName evidence="2">GapPol polyprotein-like protein</fullName>
    </submittedName>
</protein>
<feature type="non-terminal residue" evidence="2">
    <location>
        <position position="1"/>
    </location>
</feature>